<name>A0A0B6Y1N7_9EUPU</name>
<dbReference type="AlphaFoldDB" id="A0A0B6Y1N7"/>
<proteinExistence type="predicted"/>
<feature type="region of interest" description="Disordered" evidence="1">
    <location>
        <begin position="62"/>
        <end position="85"/>
    </location>
</feature>
<dbReference type="EMBL" id="HACG01002560">
    <property type="protein sequence ID" value="CEK49425.1"/>
    <property type="molecule type" value="Transcribed_RNA"/>
</dbReference>
<sequence>MATISRLIARQGRSLQIISQARPLRALTVPLIQHRVLISTSKKNKDVGAVVTPMEKSAELKRLTEHFGDTDKNKEENYTSHGYEPGDRDMDWYMHHYVMFLCHHWHHWERFHIKIYA</sequence>
<protein>
    <submittedName>
        <fullName evidence="2">Uncharacterized protein</fullName>
    </submittedName>
</protein>
<reference evidence="2" key="1">
    <citation type="submission" date="2014-12" db="EMBL/GenBank/DDBJ databases">
        <title>Insight into the proteome of Arion vulgaris.</title>
        <authorList>
            <person name="Aradska J."/>
            <person name="Bulat T."/>
            <person name="Smidak R."/>
            <person name="Sarate P."/>
            <person name="Gangsoo J."/>
            <person name="Sialana F."/>
            <person name="Bilban M."/>
            <person name="Lubec G."/>
        </authorList>
    </citation>
    <scope>NUCLEOTIDE SEQUENCE</scope>
    <source>
        <tissue evidence="2">Skin</tissue>
    </source>
</reference>
<evidence type="ECO:0000313" key="2">
    <source>
        <dbReference type="EMBL" id="CEK49425.1"/>
    </source>
</evidence>
<accession>A0A0B6Y1N7</accession>
<gene>
    <name evidence="2" type="primary">ORF7687</name>
</gene>
<evidence type="ECO:0000256" key="1">
    <source>
        <dbReference type="SAM" id="MobiDB-lite"/>
    </source>
</evidence>
<organism evidence="2">
    <name type="scientific">Arion vulgaris</name>
    <dbReference type="NCBI Taxonomy" id="1028688"/>
    <lineage>
        <taxon>Eukaryota</taxon>
        <taxon>Metazoa</taxon>
        <taxon>Spiralia</taxon>
        <taxon>Lophotrochozoa</taxon>
        <taxon>Mollusca</taxon>
        <taxon>Gastropoda</taxon>
        <taxon>Heterobranchia</taxon>
        <taxon>Euthyneura</taxon>
        <taxon>Panpulmonata</taxon>
        <taxon>Eupulmonata</taxon>
        <taxon>Stylommatophora</taxon>
        <taxon>Helicina</taxon>
        <taxon>Arionoidea</taxon>
        <taxon>Arionidae</taxon>
        <taxon>Arion</taxon>
    </lineage>
</organism>